<dbReference type="Gene3D" id="3.40.50.300">
    <property type="entry name" value="P-loop containing nucleotide triphosphate hydrolases"/>
    <property type="match status" value="1"/>
</dbReference>
<accession>A0A023X606</accession>
<dbReference type="RefSeq" id="WP_038682881.1">
    <property type="nucleotide sequence ID" value="NZ_CP007514.1"/>
</dbReference>
<dbReference type="GO" id="GO:0016740">
    <property type="term" value="F:transferase activity"/>
    <property type="evidence" value="ECO:0007669"/>
    <property type="project" value="UniProtKB-KW"/>
</dbReference>
<dbReference type="HOGENOM" id="CLU_079598_0_0_11"/>
<evidence type="ECO:0000313" key="1">
    <source>
        <dbReference type="EMBL" id="AHY47621.1"/>
    </source>
</evidence>
<dbReference type="KEGG" id="rrd:RradSPS_2338"/>
<keyword evidence="3" id="KW-1185">Reference proteome</keyword>
<dbReference type="STRING" id="42256.RradSPS_2338"/>
<reference evidence="2" key="2">
    <citation type="submission" date="2023-11" db="EMBL/GenBank/DDBJ databases">
        <title>MicrobeMod: A computational toolkit for identifying prokaryotic methylation and restriction-modification with nanopore sequencing.</title>
        <authorList>
            <person name="Crits-Christoph A."/>
            <person name="Kang S.C."/>
            <person name="Lee H."/>
            <person name="Ostrov N."/>
        </authorList>
    </citation>
    <scope>NUCLEOTIDE SEQUENCE</scope>
    <source>
        <strain evidence="2">ATCC 51242</strain>
    </source>
</reference>
<dbReference type="Proteomes" id="UP000025229">
    <property type="component" value="Chromosome"/>
</dbReference>
<dbReference type="InterPro" id="IPR027417">
    <property type="entry name" value="P-loop_NTPase"/>
</dbReference>
<evidence type="ECO:0000313" key="3">
    <source>
        <dbReference type="Proteomes" id="UP000025229"/>
    </source>
</evidence>
<organism evidence="1 3">
    <name type="scientific">Rubrobacter radiotolerans</name>
    <name type="common">Arthrobacter radiotolerans</name>
    <dbReference type="NCBI Taxonomy" id="42256"/>
    <lineage>
        <taxon>Bacteria</taxon>
        <taxon>Bacillati</taxon>
        <taxon>Actinomycetota</taxon>
        <taxon>Rubrobacteria</taxon>
        <taxon>Rubrobacterales</taxon>
        <taxon>Rubrobacteraceae</taxon>
        <taxon>Rubrobacter</taxon>
    </lineage>
</organism>
<gene>
    <name evidence="1" type="ORF">RradSPS_2338</name>
    <name evidence="2" type="ORF">SIL72_13450</name>
</gene>
<dbReference type="Proteomes" id="UP001281130">
    <property type="component" value="Unassembled WGS sequence"/>
</dbReference>
<name>A0A023X606_RUBRA</name>
<sequence length="322" mass="36253">MNRPPFGRRSPAGVLLGGLCLDLGGASPETVLFCGSARSGTTWTSRHLARALRARYIFEPLHPGRVRASRHLKPGTYLRPGQPHPEYLKPVARALGGRLRSRWSDRYNERLVARRRLVKEVRANLMLGWLRERFPEVPAVLLLRHPCAVVESRARLGWPDRLGVLAEQASLVRDHLRPFGRLIDRALEEADPFERGLLVWCVENYVPLRQVPGPGSAPLRVLRYEDVLLDPERTLADLARDLLPDTEERARCAATDTPDLRSLEHREGLAFGWRERVPARRRRRAGELLAAFGLDALYGEEGPVPLKSVADLQEATSARGPR</sequence>
<proteinExistence type="predicted"/>
<keyword evidence="1" id="KW-0808">Transferase</keyword>
<reference evidence="1 3" key="1">
    <citation type="submission" date="2014-03" db="EMBL/GenBank/DDBJ databases">
        <title>Complete genome sequence of the Radio-Resistant Rubrobacter radiotolerans RSPS-4.</title>
        <authorList>
            <person name="Egas C.C."/>
            <person name="Barroso C.C."/>
            <person name="Froufe H.J.C."/>
            <person name="Pacheco J.J."/>
            <person name="Albuquerque L.L."/>
            <person name="da Costa M.M.S."/>
        </authorList>
    </citation>
    <scope>NUCLEOTIDE SEQUENCE [LARGE SCALE GENOMIC DNA]</scope>
    <source>
        <strain evidence="1 3">RSPS-4</strain>
    </source>
</reference>
<dbReference type="EMBL" id="CP007514">
    <property type="protein sequence ID" value="AHY47621.1"/>
    <property type="molecule type" value="Genomic_DNA"/>
</dbReference>
<dbReference type="OrthoDB" id="1431348at2"/>
<dbReference type="EMBL" id="JAWXXX010000001">
    <property type="protein sequence ID" value="MDX5895026.1"/>
    <property type="molecule type" value="Genomic_DNA"/>
</dbReference>
<dbReference type="SUPFAM" id="SSF52540">
    <property type="entry name" value="P-loop containing nucleoside triphosphate hydrolases"/>
    <property type="match status" value="1"/>
</dbReference>
<evidence type="ECO:0000313" key="2">
    <source>
        <dbReference type="EMBL" id="MDX5895026.1"/>
    </source>
</evidence>
<protein>
    <submittedName>
        <fullName evidence="1">Sulfotransferase family</fullName>
    </submittedName>
</protein>
<dbReference type="AlphaFoldDB" id="A0A023X606"/>
<dbReference type="eggNOG" id="ENOG502Z8TY">
    <property type="taxonomic scope" value="Bacteria"/>
</dbReference>